<dbReference type="AlphaFoldDB" id="A0A180GWU4"/>
<dbReference type="STRING" id="630390.A0A180GWU4"/>
<keyword evidence="3" id="KW-1185">Reference proteome</keyword>
<dbReference type="OrthoDB" id="2498779at2759"/>
<dbReference type="InterPro" id="IPR040521">
    <property type="entry name" value="KDZ"/>
</dbReference>
<reference evidence="2" key="4">
    <citation type="submission" date="2025-05" db="UniProtKB">
        <authorList>
            <consortium name="EnsemblFungi"/>
        </authorList>
    </citation>
    <scope>IDENTIFICATION</scope>
    <source>
        <strain evidence="2">isolate 1-1 / race 1 (BBBD)</strain>
    </source>
</reference>
<name>A0A180GWU4_PUCT1</name>
<evidence type="ECO:0000313" key="2">
    <source>
        <dbReference type="EnsemblFungi" id="PTTG_26238-t43_1-p1"/>
    </source>
</evidence>
<dbReference type="EMBL" id="ADAS02000017">
    <property type="protein sequence ID" value="OAV96752.1"/>
    <property type="molecule type" value="Genomic_DNA"/>
</dbReference>
<accession>A0A180GWU4</accession>
<sequence length="420" mass="49074">MNHDNEQEENILHPPDSRVQLLADYFQTEHYKNKKIVEEELWSEVYEQMFLSFHHCANKTSHWGDHLCWDKDWKPECGCRDHRTREVVLVDILSRKQASVSFCDCHPDQFHHIMWKHSAVAITPFAKALDEFLDINSPLILVRQWRKTLSSSVDAYREMLRREQLLSEEMLQMSALDQLADICPKCFGPLVGGKKPHEPDYIVCMDGKFQHRRHKAASNEVLPVKTPGLFVKPEDVEEMQISMNDTRIGNVGNTKSTRDQFPEEQAQNQLMFGTSVFHSYVHEWSCQLKYNPRLNEGWGMSDGEGLERDWAYLSPLISSLRFCTKNHRLSALHFRADHHNQVGNMHAVKLLLDRGKTIEDLLKNAKNELLEIFEVHGHTIEYLQGQWIRQRECQLSQMASESEKDLQNQVEELVELEDKL</sequence>
<dbReference type="PANTHER" id="PTHR33096">
    <property type="entry name" value="CXC2 DOMAIN-CONTAINING PROTEIN"/>
    <property type="match status" value="1"/>
</dbReference>
<evidence type="ECO:0000313" key="1">
    <source>
        <dbReference type="EMBL" id="OAV96752.1"/>
    </source>
</evidence>
<reference evidence="2 3" key="3">
    <citation type="journal article" date="2017" name="G3 (Bethesda)">
        <title>Comparative analysis highlights variable genome content of wheat rusts and divergence of the mating loci.</title>
        <authorList>
            <person name="Cuomo C.A."/>
            <person name="Bakkeren G."/>
            <person name="Khalil H.B."/>
            <person name="Panwar V."/>
            <person name="Joly D."/>
            <person name="Linning R."/>
            <person name="Sakthikumar S."/>
            <person name="Song X."/>
            <person name="Adiconis X."/>
            <person name="Fan L."/>
            <person name="Goldberg J.M."/>
            <person name="Levin J.Z."/>
            <person name="Young S."/>
            <person name="Zeng Q."/>
            <person name="Anikster Y."/>
            <person name="Bruce M."/>
            <person name="Wang M."/>
            <person name="Yin C."/>
            <person name="McCallum B."/>
            <person name="Szabo L.J."/>
            <person name="Hulbert S."/>
            <person name="Chen X."/>
            <person name="Fellers J.P."/>
        </authorList>
    </citation>
    <scope>NUCLEOTIDE SEQUENCE</scope>
    <source>
        <strain evidence="2">isolate 1-1 / race 1 (BBBD)</strain>
        <strain evidence="3">Isolate 1-1 / race 1 (BBBD)</strain>
    </source>
</reference>
<gene>
    <name evidence="1" type="ORF">PTTG_26238</name>
</gene>
<evidence type="ECO:0008006" key="4">
    <source>
        <dbReference type="Google" id="ProtNLM"/>
    </source>
</evidence>
<protein>
    <recommendedName>
        <fullName evidence="4">CxC1-like cysteine cluster associated with KDZ transposases domain-containing protein</fullName>
    </recommendedName>
</protein>
<dbReference type="EnsemblFungi" id="PTTG_26238-t43_1">
    <property type="protein sequence ID" value="PTTG_26238-t43_1-p1"/>
    <property type="gene ID" value="PTTG_26238"/>
</dbReference>
<dbReference type="Proteomes" id="UP000005240">
    <property type="component" value="Unassembled WGS sequence"/>
</dbReference>
<proteinExistence type="predicted"/>
<dbReference type="VEuPathDB" id="FungiDB:PTTG_26238"/>
<organism evidence="1">
    <name type="scientific">Puccinia triticina (isolate 1-1 / race 1 (BBBD))</name>
    <name type="common">Brown leaf rust fungus</name>
    <dbReference type="NCBI Taxonomy" id="630390"/>
    <lineage>
        <taxon>Eukaryota</taxon>
        <taxon>Fungi</taxon>
        <taxon>Dikarya</taxon>
        <taxon>Basidiomycota</taxon>
        <taxon>Pucciniomycotina</taxon>
        <taxon>Pucciniomycetes</taxon>
        <taxon>Pucciniales</taxon>
        <taxon>Pucciniaceae</taxon>
        <taxon>Puccinia</taxon>
    </lineage>
</organism>
<dbReference type="PANTHER" id="PTHR33096:SF1">
    <property type="entry name" value="CXC1-LIKE CYSTEINE CLUSTER ASSOCIATED WITH KDZ TRANSPOSASES DOMAIN-CONTAINING PROTEIN"/>
    <property type="match status" value="1"/>
</dbReference>
<reference evidence="1" key="1">
    <citation type="submission" date="2009-11" db="EMBL/GenBank/DDBJ databases">
        <authorList>
            <consortium name="The Broad Institute Genome Sequencing Platform"/>
            <person name="Ward D."/>
            <person name="Feldgarden M."/>
            <person name="Earl A."/>
            <person name="Young S.K."/>
            <person name="Zeng Q."/>
            <person name="Koehrsen M."/>
            <person name="Alvarado L."/>
            <person name="Berlin A."/>
            <person name="Bochicchio J."/>
            <person name="Borenstein D."/>
            <person name="Chapman S.B."/>
            <person name="Chen Z."/>
            <person name="Engels R."/>
            <person name="Freedman E."/>
            <person name="Gellesch M."/>
            <person name="Goldberg J."/>
            <person name="Griggs A."/>
            <person name="Gujja S."/>
            <person name="Heilman E."/>
            <person name="Heiman D."/>
            <person name="Hepburn T."/>
            <person name="Howarth C."/>
            <person name="Jen D."/>
            <person name="Larson L."/>
            <person name="Lewis B."/>
            <person name="Mehta T."/>
            <person name="Park D."/>
            <person name="Pearson M."/>
            <person name="Roberts A."/>
            <person name="Saif S."/>
            <person name="Shea T."/>
            <person name="Shenoy N."/>
            <person name="Sisk P."/>
            <person name="Stolte C."/>
            <person name="Sykes S."/>
            <person name="Thomson T."/>
            <person name="Walk T."/>
            <person name="White J."/>
            <person name="Yandava C."/>
            <person name="Izard J."/>
            <person name="Baranova O.V."/>
            <person name="Blanton J.M."/>
            <person name="Tanner A.C."/>
            <person name="Dewhirst F.E."/>
            <person name="Haas B."/>
            <person name="Nusbaum C."/>
            <person name="Birren B."/>
        </authorList>
    </citation>
    <scope>NUCLEOTIDE SEQUENCE [LARGE SCALE GENOMIC DNA]</scope>
    <source>
        <strain evidence="1">1-1 BBBD Race 1</strain>
    </source>
</reference>
<reference evidence="1" key="2">
    <citation type="submission" date="2016-05" db="EMBL/GenBank/DDBJ databases">
        <title>Comparative analysis highlights variable genome content of wheat rusts and divergence of the mating loci.</title>
        <authorList>
            <person name="Cuomo C.A."/>
            <person name="Bakkeren G."/>
            <person name="Szabo L."/>
            <person name="Khalil H."/>
            <person name="Joly D."/>
            <person name="Goldberg J."/>
            <person name="Young S."/>
            <person name="Zeng Q."/>
            <person name="Fellers J."/>
        </authorList>
    </citation>
    <scope>NUCLEOTIDE SEQUENCE [LARGE SCALE GENOMIC DNA]</scope>
    <source>
        <strain evidence="1">1-1 BBBD Race 1</strain>
    </source>
</reference>
<dbReference type="Pfam" id="PF18758">
    <property type="entry name" value="KDZ"/>
    <property type="match status" value="1"/>
</dbReference>
<evidence type="ECO:0000313" key="3">
    <source>
        <dbReference type="Proteomes" id="UP000005240"/>
    </source>
</evidence>